<sequence length="198" mass="22397">MNNNNQMFKQILAAYQKDEINWSKVPAITALIQREVNQQVTKQIDTLTNQTSQQYTDHLNTLIQANQQKFDRNQQGLNSLNRAIDSAKQELEPTRRQKTIALLAQGIGIVALVMTTLALFCLIMPILFHLSGVGPIWHVFSPSLSFWGACRAIIAILLIFLLLILEIVIVAAPSLVVSFVISWVDDIREPYKNHHPQL</sequence>
<evidence type="ECO:0008006" key="4">
    <source>
        <dbReference type="Google" id="ProtNLM"/>
    </source>
</evidence>
<dbReference type="AlphaFoldDB" id="A0A5B7Y625"/>
<keyword evidence="1" id="KW-1133">Transmembrane helix</keyword>
<geneLocation type="plasmid" evidence="3">
    <name>pucclbbs449_g</name>
</geneLocation>
<dbReference type="Proteomes" id="UP000307074">
    <property type="component" value="Plasmid pUCCLBBS449_G"/>
</dbReference>
<feature type="transmembrane region" description="Helical" evidence="1">
    <location>
        <begin position="100"/>
        <end position="132"/>
    </location>
</feature>
<evidence type="ECO:0000313" key="2">
    <source>
        <dbReference type="EMBL" id="QCZ54589.1"/>
    </source>
</evidence>
<organism evidence="2 3">
    <name type="scientific">Levilactobacillus brevis</name>
    <name type="common">Lactobacillus brevis</name>
    <dbReference type="NCBI Taxonomy" id="1580"/>
    <lineage>
        <taxon>Bacteria</taxon>
        <taxon>Bacillati</taxon>
        <taxon>Bacillota</taxon>
        <taxon>Bacilli</taxon>
        <taxon>Lactobacillales</taxon>
        <taxon>Lactobacillaceae</taxon>
        <taxon>Levilactobacillus</taxon>
    </lineage>
</organism>
<evidence type="ECO:0000313" key="3">
    <source>
        <dbReference type="Proteomes" id="UP000307074"/>
    </source>
</evidence>
<name>A0A5B7Y625_LEVBR</name>
<dbReference type="EMBL" id="CP031205">
    <property type="protein sequence ID" value="QCZ54589.1"/>
    <property type="molecule type" value="Genomic_DNA"/>
</dbReference>
<feature type="transmembrane region" description="Helical" evidence="1">
    <location>
        <begin position="152"/>
        <end position="184"/>
    </location>
</feature>
<dbReference type="RefSeq" id="WP_125584173.1">
    <property type="nucleotide sequence ID" value="NZ_CBDBYH010000013.1"/>
</dbReference>
<evidence type="ECO:0000256" key="1">
    <source>
        <dbReference type="SAM" id="Phobius"/>
    </source>
</evidence>
<proteinExistence type="predicted"/>
<protein>
    <recommendedName>
        <fullName evidence="4">Mobilization protein</fullName>
    </recommendedName>
</protein>
<gene>
    <name evidence="2" type="ORF">UCCLBBS449_pG0009</name>
</gene>
<keyword evidence="1" id="KW-0812">Transmembrane</keyword>
<reference evidence="2 3" key="1">
    <citation type="submission" date="2018-07" db="EMBL/GenBank/DDBJ databases">
        <authorList>
            <person name="Feyereisen M."/>
        </authorList>
    </citation>
    <scope>NUCLEOTIDE SEQUENCE [LARGE SCALE GENOMIC DNA]</scope>
    <source>
        <strain evidence="2 3">UCCLBBS449</strain>
        <plasmid evidence="3">pucclbbs449_g</plasmid>
    </source>
</reference>
<keyword evidence="2" id="KW-0614">Plasmid</keyword>
<accession>A0A5B7Y625</accession>
<keyword evidence="1" id="KW-0472">Membrane</keyword>